<evidence type="ECO:0000256" key="1">
    <source>
        <dbReference type="SAM" id="MobiDB-lite"/>
    </source>
</evidence>
<name>A0A2J6T672_9HELO</name>
<feature type="compositionally biased region" description="Polar residues" evidence="1">
    <location>
        <begin position="22"/>
        <end position="33"/>
    </location>
</feature>
<feature type="region of interest" description="Disordered" evidence="1">
    <location>
        <begin position="15"/>
        <end position="63"/>
    </location>
</feature>
<dbReference type="InParanoid" id="A0A2J6T672"/>
<proteinExistence type="predicted"/>
<sequence>MLIGIPSIVTLRVKTPPAYPTKNPSTSSPTLESGRTEDLAGSSRKAAPVRDGPGAADTGNPGERGGIISLVDANFEKLETLKSLFYIVQTPSQHVDTLYIVKKATMLGMSSAIIFSWEAFIALRIWTPVVVGFIGLNMRDLVSPEVLPEGADVLAAGPLALVPPRSNAPCIASDADRISARRSTIRGRRSEFWKQIIEHGRT</sequence>
<organism evidence="2 3">
    <name type="scientific">Hyaloscypha bicolor E</name>
    <dbReference type="NCBI Taxonomy" id="1095630"/>
    <lineage>
        <taxon>Eukaryota</taxon>
        <taxon>Fungi</taxon>
        <taxon>Dikarya</taxon>
        <taxon>Ascomycota</taxon>
        <taxon>Pezizomycotina</taxon>
        <taxon>Leotiomycetes</taxon>
        <taxon>Helotiales</taxon>
        <taxon>Hyaloscyphaceae</taxon>
        <taxon>Hyaloscypha</taxon>
        <taxon>Hyaloscypha bicolor</taxon>
    </lineage>
</organism>
<protein>
    <submittedName>
        <fullName evidence="2">Uncharacterized protein</fullName>
    </submittedName>
</protein>
<dbReference type="EMBL" id="KZ613822">
    <property type="protein sequence ID" value="PMD58453.1"/>
    <property type="molecule type" value="Genomic_DNA"/>
</dbReference>
<gene>
    <name evidence="2" type="ORF">K444DRAFT_631048</name>
</gene>
<accession>A0A2J6T672</accession>
<dbReference type="RefSeq" id="XP_024735357.1">
    <property type="nucleotide sequence ID" value="XM_024883294.1"/>
</dbReference>
<dbReference type="Proteomes" id="UP000235371">
    <property type="component" value="Unassembled WGS sequence"/>
</dbReference>
<evidence type="ECO:0000313" key="2">
    <source>
        <dbReference type="EMBL" id="PMD58453.1"/>
    </source>
</evidence>
<dbReference type="GeneID" id="36591371"/>
<keyword evidence="3" id="KW-1185">Reference proteome</keyword>
<dbReference type="AlphaFoldDB" id="A0A2J6T672"/>
<reference evidence="2 3" key="1">
    <citation type="submission" date="2016-04" db="EMBL/GenBank/DDBJ databases">
        <title>A degradative enzymes factory behind the ericoid mycorrhizal symbiosis.</title>
        <authorList>
            <consortium name="DOE Joint Genome Institute"/>
            <person name="Martino E."/>
            <person name="Morin E."/>
            <person name="Grelet G."/>
            <person name="Kuo A."/>
            <person name="Kohler A."/>
            <person name="Daghino S."/>
            <person name="Barry K."/>
            <person name="Choi C."/>
            <person name="Cichocki N."/>
            <person name="Clum A."/>
            <person name="Copeland A."/>
            <person name="Hainaut M."/>
            <person name="Haridas S."/>
            <person name="Labutti K."/>
            <person name="Lindquist E."/>
            <person name="Lipzen A."/>
            <person name="Khouja H.-R."/>
            <person name="Murat C."/>
            <person name="Ohm R."/>
            <person name="Olson A."/>
            <person name="Spatafora J."/>
            <person name="Veneault-Fourrey C."/>
            <person name="Henrissat B."/>
            <person name="Grigoriev I."/>
            <person name="Martin F."/>
            <person name="Perotto S."/>
        </authorList>
    </citation>
    <scope>NUCLEOTIDE SEQUENCE [LARGE SCALE GENOMIC DNA]</scope>
    <source>
        <strain evidence="2 3">E</strain>
    </source>
</reference>
<evidence type="ECO:0000313" key="3">
    <source>
        <dbReference type="Proteomes" id="UP000235371"/>
    </source>
</evidence>